<keyword evidence="2" id="KW-1185">Reference proteome</keyword>
<sequence>MRHCAAVFIGRGSHVVKFFQVIQYPRGGGELSQSQRTPPRSVLR</sequence>
<name>A0A9W4U7U2_9PLEO</name>
<protein>
    <submittedName>
        <fullName evidence="1">Uncharacterized protein</fullName>
    </submittedName>
</protein>
<comment type="caution">
    <text evidence="1">The sequence shown here is derived from an EMBL/GenBank/DDBJ whole genome shotgun (WGS) entry which is preliminary data.</text>
</comment>
<gene>
    <name evidence="1" type="ORF">PDIGIT_LOCUS3475</name>
</gene>
<proteinExistence type="predicted"/>
<accession>A0A9W4U7U2</accession>
<dbReference type="EMBL" id="CAOQHR010000002">
    <property type="protein sequence ID" value="CAI6317812.1"/>
    <property type="molecule type" value="Genomic_DNA"/>
</dbReference>
<dbReference type="Proteomes" id="UP001152607">
    <property type="component" value="Unassembled WGS sequence"/>
</dbReference>
<evidence type="ECO:0000313" key="2">
    <source>
        <dbReference type="Proteomes" id="UP001152607"/>
    </source>
</evidence>
<organism evidence="1 2">
    <name type="scientific">Periconia digitata</name>
    <dbReference type="NCBI Taxonomy" id="1303443"/>
    <lineage>
        <taxon>Eukaryota</taxon>
        <taxon>Fungi</taxon>
        <taxon>Dikarya</taxon>
        <taxon>Ascomycota</taxon>
        <taxon>Pezizomycotina</taxon>
        <taxon>Dothideomycetes</taxon>
        <taxon>Pleosporomycetidae</taxon>
        <taxon>Pleosporales</taxon>
        <taxon>Massarineae</taxon>
        <taxon>Periconiaceae</taxon>
        <taxon>Periconia</taxon>
    </lineage>
</organism>
<evidence type="ECO:0000313" key="1">
    <source>
        <dbReference type="EMBL" id="CAI6317812.1"/>
    </source>
</evidence>
<dbReference type="AlphaFoldDB" id="A0A9W4U7U2"/>
<reference evidence="1" key="1">
    <citation type="submission" date="2023-01" db="EMBL/GenBank/DDBJ databases">
        <authorList>
            <person name="Van Ghelder C."/>
            <person name="Rancurel C."/>
        </authorList>
    </citation>
    <scope>NUCLEOTIDE SEQUENCE</scope>
    <source>
        <strain evidence="1">CNCM I-4278</strain>
    </source>
</reference>